<sequence length="100" mass="11261">MQHASHATPEGIQNVGQKVNDLSVSPSEPHSMQGRSDSASQALLVVRTETIISRCHGNELDGSRHHGFYLPRKFKNYQRATLENFIGENVENFSFSREFC</sequence>
<evidence type="ECO:0000256" key="1">
    <source>
        <dbReference type="SAM" id="MobiDB-lite"/>
    </source>
</evidence>
<feature type="compositionally biased region" description="Polar residues" evidence="1">
    <location>
        <begin position="14"/>
        <end position="39"/>
    </location>
</feature>
<evidence type="ECO:0000313" key="2">
    <source>
        <dbReference type="EMBL" id="CAG6651612.1"/>
    </source>
</evidence>
<name>A0A8D8RNC7_9HEMI</name>
<reference evidence="2" key="1">
    <citation type="submission" date="2021-05" db="EMBL/GenBank/DDBJ databases">
        <authorList>
            <person name="Alioto T."/>
            <person name="Alioto T."/>
            <person name="Gomez Garrido J."/>
        </authorList>
    </citation>
    <scope>NUCLEOTIDE SEQUENCE</scope>
</reference>
<accession>A0A8D8RNC7</accession>
<dbReference type="AlphaFoldDB" id="A0A8D8RNC7"/>
<proteinExistence type="predicted"/>
<feature type="region of interest" description="Disordered" evidence="1">
    <location>
        <begin position="1"/>
        <end position="39"/>
    </location>
</feature>
<organism evidence="2">
    <name type="scientific">Cacopsylla melanoneura</name>
    <dbReference type="NCBI Taxonomy" id="428564"/>
    <lineage>
        <taxon>Eukaryota</taxon>
        <taxon>Metazoa</taxon>
        <taxon>Ecdysozoa</taxon>
        <taxon>Arthropoda</taxon>
        <taxon>Hexapoda</taxon>
        <taxon>Insecta</taxon>
        <taxon>Pterygota</taxon>
        <taxon>Neoptera</taxon>
        <taxon>Paraneoptera</taxon>
        <taxon>Hemiptera</taxon>
        <taxon>Sternorrhyncha</taxon>
        <taxon>Psylloidea</taxon>
        <taxon>Psyllidae</taxon>
        <taxon>Psyllinae</taxon>
        <taxon>Cacopsylla</taxon>
    </lineage>
</organism>
<protein>
    <submittedName>
        <fullName evidence="2">Uncharacterized protein</fullName>
    </submittedName>
</protein>
<dbReference type="EMBL" id="HBUF01168357">
    <property type="protein sequence ID" value="CAG6651612.1"/>
    <property type="molecule type" value="Transcribed_RNA"/>
</dbReference>